<dbReference type="GO" id="GO:0045893">
    <property type="term" value="P:positive regulation of DNA-templated transcription"/>
    <property type="evidence" value="ECO:0007669"/>
    <property type="project" value="InterPro"/>
</dbReference>
<dbReference type="GO" id="GO:0030154">
    <property type="term" value="P:cell differentiation"/>
    <property type="evidence" value="ECO:0007669"/>
    <property type="project" value="TreeGrafter"/>
</dbReference>
<feature type="region of interest" description="Disordered" evidence="13">
    <location>
        <begin position="129"/>
        <end position="190"/>
    </location>
</feature>
<keyword evidence="16" id="KW-1185">Reference proteome</keyword>
<feature type="compositionally biased region" description="Low complexity" evidence="13">
    <location>
        <begin position="178"/>
        <end position="190"/>
    </location>
</feature>
<dbReference type="PROSITE" id="PS00344">
    <property type="entry name" value="GATA_ZN_FINGER_1"/>
    <property type="match status" value="1"/>
</dbReference>
<dbReference type="Pfam" id="PF00320">
    <property type="entry name" value="GATA"/>
    <property type="match status" value="1"/>
</dbReference>
<keyword evidence="6 11" id="KW-0805">Transcription regulation</keyword>
<dbReference type="InterPro" id="IPR000679">
    <property type="entry name" value="Znf_GATA"/>
</dbReference>
<keyword evidence="4 12" id="KW-0863">Zinc-finger</keyword>
<organism evidence="15 16">
    <name type="scientific">Citrus x changshan-huyou</name>
    <dbReference type="NCBI Taxonomy" id="2935761"/>
    <lineage>
        <taxon>Eukaryota</taxon>
        <taxon>Viridiplantae</taxon>
        <taxon>Streptophyta</taxon>
        <taxon>Embryophyta</taxon>
        <taxon>Tracheophyta</taxon>
        <taxon>Spermatophyta</taxon>
        <taxon>Magnoliopsida</taxon>
        <taxon>eudicotyledons</taxon>
        <taxon>Gunneridae</taxon>
        <taxon>Pentapetalae</taxon>
        <taxon>rosids</taxon>
        <taxon>malvids</taxon>
        <taxon>Sapindales</taxon>
        <taxon>Rutaceae</taxon>
        <taxon>Aurantioideae</taxon>
        <taxon>Citrus</taxon>
    </lineage>
</organism>
<protein>
    <recommendedName>
        <fullName evidence="11">GATA transcription factor</fullName>
    </recommendedName>
</protein>
<dbReference type="InterPro" id="IPR051140">
    <property type="entry name" value="GATA_TF"/>
</dbReference>
<comment type="subcellular location">
    <subcellularLocation>
        <location evidence="1 11">Nucleus</location>
    </subcellularLocation>
</comment>
<evidence type="ECO:0000256" key="3">
    <source>
        <dbReference type="ARBA" id="ARBA00022723"/>
    </source>
</evidence>
<feature type="compositionally biased region" description="Basic residues" evidence="13">
    <location>
        <begin position="163"/>
        <end position="172"/>
    </location>
</feature>
<keyword evidence="9 11" id="KW-0804">Transcription</keyword>
<evidence type="ECO:0000313" key="15">
    <source>
        <dbReference type="EMBL" id="KAK9177175.1"/>
    </source>
</evidence>
<evidence type="ECO:0000259" key="14">
    <source>
        <dbReference type="PROSITE" id="PS50114"/>
    </source>
</evidence>
<proteinExistence type="inferred from homology"/>
<feature type="region of interest" description="Disordered" evidence="13">
    <location>
        <begin position="54"/>
        <end position="85"/>
    </location>
</feature>
<dbReference type="InterPro" id="IPR016679">
    <property type="entry name" value="TF_GATA_pln"/>
</dbReference>
<dbReference type="PIRSF" id="PIRSF016992">
    <property type="entry name" value="TF_GATA_plant"/>
    <property type="match status" value="1"/>
</dbReference>
<comment type="caution">
    <text evidence="15">The sequence shown here is derived from an EMBL/GenBank/DDBJ whole genome shotgun (WGS) entry which is preliminary data.</text>
</comment>
<evidence type="ECO:0000256" key="7">
    <source>
        <dbReference type="ARBA" id="ARBA00023125"/>
    </source>
</evidence>
<dbReference type="InterPro" id="IPR013088">
    <property type="entry name" value="Znf_NHR/GATA"/>
</dbReference>
<sequence>MEFCMEARAFKPSLRRELSCCLKSTQQVFFDDIPCVSNEDFSVDDLLDFSNGDFEDGSVDDKDSFSSPDPVDDDNNSNSGSFSSEQSLLTNEFVEPVDDFAELEWVSQFVDDSSCSELSLLYPNYVERTRSEPDGKPVSNKTSTNPTTTTTTTSPCFPLRVPSKARTKRTRRSGWAWSSGSPLSTESTISSSSSTSCLIFTDSVQNIEWFSGFDEPVVKKPKKKPAVQSGGGLFQRRCSHCQTQKTPQWRTGPLGPKTLCNACGVRYKSGRLFPEYRPACSPTFSVDMHSNSHRKVLEMRRKKESAGPDVGLSHMVQSF</sequence>
<keyword evidence="10 11" id="KW-0539">Nucleus</keyword>
<dbReference type="PANTHER" id="PTHR45658:SF41">
    <property type="entry name" value="GATA TRANSCRIPTION FACTOR 3"/>
    <property type="match status" value="1"/>
</dbReference>
<evidence type="ECO:0000256" key="6">
    <source>
        <dbReference type="ARBA" id="ARBA00023015"/>
    </source>
</evidence>
<feature type="domain" description="GATA-type" evidence="14">
    <location>
        <begin position="236"/>
        <end position="268"/>
    </location>
</feature>
<gene>
    <name evidence="15" type="ORF">WN944_029194</name>
</gene>
<dbReference type="GO" id="GO:0005634">
    <property type="term" value="C:nucleus"/>
    <property type="evidence" value="ECO:0007669"/>
    <property type="project" value="UniProtKB-SubCell"/>
</dbReference>
<dbReference type="AlphaFoldDB" id="A0AAP0LP64"/>
<dbReference type="PANTHER" id="PTHR45658">
    <property type="entry name" value="GATA TRANSCRIPTION FACTOR"/>
    <property type="match status" value="1"/>
</dbReference>
<comment type="similarity">
    <text evidence="2 11">Belongs to the type IV zinc-finger family. Class A subfamily.</text>
</comment>
<evidence type="ECO:0000256" key="2">
    <source>
        <dbReference type="ARBA" id="ARBA00005694"/>
    </source>
</evidence>
<accession>A0AAP0LP64</accession>
<evidence type="ECO:0000256" key="9">
    <source>
        <dbReference type="ARBA" id="ARBA00023163"/>
    </source>
</evidence>
<dbReference type="SMART" id="SM00401">
    <property type="entry name" value="ZnF_GATA"/>
    <property type="match status" value="1"/>
</dbReference>
<evidence type="ECO:0000313" key="16">
    <source>
        <dbReference type="Proteomes" id="UP001428341"/>
    </source>
</evidence>
<evidence type="ECO:0000256" key="13">
    <source>
        <dbReference type="SAM" id="MobiDB-lite"/>
    </source>
</evidence>
<dbReference type="GO" id="GO:0008270">
    <property type="term" value="F:zinc ion binding"/>
    <property type="evidence" value="ECO:0007669"/>
    <property type="project" value="UniProtKB-KW"/>
</dbReference>
<keyword evidence="5" id="KW-0862">Zinc</keyword>
<evidence type="ECO:0000256" key="12">
    <source>
        <dbReference type="PROSITE-ProRule" id="PRU00094"/>
    </source>
</evidence>
<keyword evidence="8 11" id="KW-0010">Activator</keyword>
<reference evidence="15 16" key="1">
    <citation type="submission" date="2024-05" db="EMBL/GenBank/DDBJ databases">
        <title>Haplotype-resolved chromosome-level genome assembly of Huyou (Citrus changshanensis).</title>
        <authorList>
            <person name="Miao C."/>
            <person name="Chen W."/>
            <person name="Wu Y."/>
            <person name="Wang L."/>
            <person name="Zhao S."/>
            <person name="Grierson D."/>
            <person name="Xu C."/>
            <person name="Chen K."/>
        </authorList>
    </citation>
    <scope>NUCLEOTIDE SEQUENCE [LARGE SCALE GENOMIC DNA]</scope>
    <source>
        <strain evidence="15">01-14</strain>
        <tissue evidence="15">Leaf</tissue>
    </source>
</reference>
<dbReference type="GO" id="GO:0043565">
    <property type="term" value="F:sequence-specific DNA binding"/>
    <property type="evidence" value="ECO:0007669"/>
    <property type="project" value="InterPro"/>
</dbReference>
<dbReference type="FunFam" id="3.30.50.10:FF:000018">
    <property type="entry name" value="GATA transcription factor"/>
    <property type="match status" value="1"/>
</dbReference>
<dbReference type="Proteomes" id="UP001428341">
    <property type="component" value="Unassembled WGS sequence"/>
</dbReference>
<dbReference type="Gene3D" id="3.30.50.10">
    <property type="entry name" value="Erythroid Transcription Factor GATA-1, subunit A"/>
    <property type="match status" value="1"/>
</dbReference>
<evidence type="ECO:0000256" key="10">
    <source>
        <dbReference type="ARBA" id="ARBA00023242"/>
    </source>
</evidence>
<dbReference type="CDD" id="cd00202">
    <property type="entry name" value="ZnF_GATA"/>
    <property type="match status" value="1"/>
</dbReference>
<feature type="compositionally biased region" description="Low complexity" evidence="13">
    <location>
        <begin position="142"/>
        <end position="155"/>
    </location>
</feature>
<evidence type="ECO:0000256" key="8">
    <source>
        <dbReference type="ARBA" id="ARBA00023159"/>
    </source>
</evidence>
<evidence type="ECO:0000256" key="11">
    <source>
        <dbReference type="PIRNR" id="PIRNR016992"/>
    </source>
</evidence>
<keyword evidence="3" id="KW-0479">Metal-binding</keyword>
<dbReference type="EMBL" id="JBCGBO010000025">
    <property type="protein sequence ID" value="KAK9177175.1"/>
    <property type="molecule type" value="Genomic_DNA"/>
</dbReference>
<evidence type="ECO:0000256" key="1">
    <source>
        <dbReference type="ARBA" id="ARBA00004123"/>
    </source>
</evidence>
<evidence type="ECO:0000256" key="4">
    <source>
        <dbReference type="ARBA" id="ARBA00022771"/>
    </source>
</evidence>
<comment type="function">
    <text evidence="11">Transcriptional activator that specifically binds 5'-GATA-3' or 5'-GAT-3' motifs within gene promoters.</text>
</comment>
<dbReference type="SUPFAM" id="SSF57716">
    <property type="entry name" value="Glucocorticoid receptor-like (DNA-binding domain)"/>
    <property type="match status" value="1"/>
</dbReference>
<keyword evidence="7 11" id="KW-0238">DNA-binding</keyword>
<dbReference type="PROSITE" id="PS50114">
    <property type="entry name" value="GATA_ZN_FINGER_2"/>
    <property type="match status" value="1"/>
</dbReference>
<evidence type="ECO:0000256" key="5">
    <source>
        <dbReference type="ARBA" id="ARBA00022833"/>
    </source>
</evidence>
<name>A0AAP0LP64_9ROSI</name>